<gene>
    <name evidence="7" type="ORF">ROI90_17430</name>
</gene>
<dbReference type="SMART" id="SM00363">
    <property type="entry name" value="S4"/>
    <property type="match status" value="1"/>
</dbReference>
<dbReference type="InterPro" id="IPR036986">
    <property type="entry name" value="S4_RNA-bd_sf"/>
</dbReference>
<dbReference type="EC" id="5.4.99.-" evidence="4"/>
<feature type="compositionally biased region" description="Polar residues" evidence="5">
    <location>
        <begin position="98"/>
        <end position="109"/>
    </location>
</feature>
<dbReference type="InterPro" id="IPR006145">
    <property type="entry name" value="PsdUridine_synth_RsuA/RluA"/>
</dbReference>
<feature type="region of interest" description="Disordered" evidence="5">
    <location>
        <begin position="1"/>
        <end position="348"/>
    </location>
</feature>
<feature type="compositionally biased region" description="Low complexity" evidence="5">
    <location>
        <begin position="29"/>
        <end position="41"/>
    </location>
</feature>
<dbReference type="PROSITE" id="PS01149">
    <property type="entry name" value="PSI_RSU"/>
    <property type="match status" value="1"/>
</dbReference>
<dbReference type="InterPro" id="IPR018496">
    <property type="entry name" value="PsdUridine_synth_RsuA/RluB_CS"/>
</dbReference>
<comment type="caution">
    <text evidence="7">The sequence shown here is derived from an EMBL/GenBank/DDBJ whole genome shotgun (WGS) entry which is preliminary data.</text>
</comment>
<keyword evidence="2 4" id="KW-0413">Isomerase</keyword>
<dbReference type="RefSeq" id="WP_315999642.1">
    <property type="nucleotide sequence ID" value="NZ_JAWDJT010000013.1"/>
</dbReference>
<dbReference type="Pfam" id="PF00849">
    <property type="entry name" value="PseudoU_synth_2"/>
    <property type="match status" value="1"/>
</dbReference>
<dbReference type="EMBL" id="JAWDJT010000013">
    <property type="protein sequence ID" value="MDU0372193.1"/>
    <property type="molecule type" value="Genomic_DNA"/>
</dbReference>
<dbReference type="Gene3D" id="3.10.290.10">
    <property type="entry name" value="RNA-binding S4 domain"/>
    <property type="match status" value="1"/>
</dbReference>
<evidence type="ECO:0000256" key="1">
    <source>
        <dbReference type="ARBA" id="ARBA00008348"/>
    </source>
</evidence>
<evidence type="ECO:0000313" key="7">
    <source>
        <dbReference type="EMBL" id="MDU0372193.1"/>
    </source>
</evidence>
<reference evidence="7 8" key="1">
    <citation type="submission" date="2023-10" db="EMBL/GenBank/DDBJ databases">
        <title>Hymenobacter endophyticus sp. nov., an isolate from the leaf tissues of wheat.</title>
        <authorList>
            <person name="Dai Y."/>
        </authorList>
    </citation>
    <scope>NUCLEOTIDE SEQUENCE [LARGE SCALE GENOMIC DNA]</scope>
    <source>
        <strain evidence="7 8">ZK17L-C2</strain>
    </source>
</reference>
<feature type="compositionally biased region" description="Basic and acidic residues" evidence="5">
    <location>
        <begin position="173"/>
        <end position="260"/>
    </location>
</feature>
<sequence length="614" mass="69254">MGKKHFSGDASGRKGRPSGAGRPSGNGGRPSSNSGRPSGSPDGFRKFVQPGQERAERDSRRDNDRSDRPSFGRSGGNSFGGPKKFGNSGGFGGPRKFGNSTGSSFNRGTRGTGDGENTRRSDFNREERPARNFTPRETWDGQPYRQEGRPTVPRGTPGERNRKFIKQNPNPADEPRAERPERAEGYRPRPTEERPSRGEFGADREIRSARPFDFRGRPTDLDTERTPRPERPERFERTERSERPVRRSEDTGAERRDFGSRKPQGFGAGASGEKRTSRPGSFGDKREGRSFDREDRKPFGEKRSFGTDRRAGRPAEERPRRAHDEFTGKGAQTPSSNQAGKRKYGEVVGEAPDYKNLKFYDEDKSRGNKRRREDEELGAEEVRLNRYIANAGICSRREADTLIASGEIKVNGEVVTEMGYKVQPSDTVQYGKTNLNREKLVYVLLNKPKDYLTTTEDPEGRRTVMELIKGASKERVFPVGRLDRNTTGLLLFTNDGEVAQKLSHPSHRNKKIYQVELDKPLEPQHLAQIADGLTLEDGKAEVDDVAVVAGNPHFVGVEIHIGRNRIVRRIFEHLGYDVVTLDRVQYAGLTKKDLPRGKWRFLSEKEVIRLKYFM</sequence>
<dbReference type="NCBIfam" id="TIGR00093">
    <property type="entry name" value="pseudouridine synthase"/>
    <property type="match status" value="1"/>
</dbReference>
<dbReference type="Proteomes" id="UP001250698">
    <property type="component" value="Unassembled WGS sequence"/>
</dbReference>
<keyword evidence="8" id="KW-1185">Reference proteome</keyword>
<dbReference type="PANTHER" id="PTHR47683:SF2">
    <property type="entry name" value="RNA-BINDING S4 DOMAIN-CONTAINING PROTEIN"/>
    <property type="match status" value="1"/>
</dbReference>
<dbReference type="Gene3D" id="3.30.70.580">
    <property type="entry name" value="Pseudouridine synthase I, catalytic domain, N-terminal subdomain"/>
    <property type="match status" value="1"/>
</dbReference>
<dbReference type="InterPro" id="IPR020103">
    <property type="entry name" value="PsdUridine_synth_cat_dom_sf"/>
</dbReference>
<dbReference type="InterPro" id="IPR020094">
    <property type="entry name" value="TruA/RsuA/RluB/E/F_N"/>
</dbReference>
<dbReference type="SUPFAM" id="SSF55174">
    <property type="entry name" value="Alpha-L RNA-binding motif"/>
    <property type="match status" value="1"/>
</dbReference>
<feature type="compositionally biased region" description="Basic and acidic residues" evidence="5">
    <location>
        <begin position="116"/>
        <end position="130"/>
    </location>
</feature>
<dbReference type="CDD" id="cd02870">
    <property type="entry name" value="PseudoU_synth_RsuA_like"/>
    <property type="match status" value="1"/>
</dbReference>
<keyword evidence="3" id="KW-0694">RNA-binding</keyword>
<organism evidence="7 8">
    <name type="scientific">Hymenobacter endophyticus</name>
    <dbReference type="NCBI Taxonomy" id="3076335"/>
    <lineage>
        <taxon>Bacteria</taxon>
        <taxon>Pseudomonadati</taxon>
        <taxon>Bacteroidota</taxon>
        <taxon>Cytophagia</taxon>
        <taxon>Cytophagales</taxon>
        <taxon>Hymenobacteraceae</taxon>
        <taxon>Hymenobacter</taxon>
    </lineage>
</organism>
<evidence type="ECO:0000256" key="4">
    <source>
        <dbReference type="RuleBase" id="RU003887"/>
    </source>
</evidence>
<comment type="similarity">
    <text evidence="1 4">Belongs to the pseudouridine synthase RsuA family.</text>
</comment>
<feature type="compositionally biased region" description="Polar residues" evidence="5">
    <location>
        <begin position="330"/>
        <end position="339"/>
    </location>
</feature>
<dbReference type="InterPro" id="IPR050343">
    <property type="entry name" value="RsuA_PseudoU_synthase"/>
</dbReference>
<dbReference type="InterPro" id="IPR000748">
    <property type="entry name" value="PsdUridine_synth_RsuA/RluB/E/F"/>
</dbReference>
<evidence type="ECO:0000259" key="6">
    <source>
        <dbReference type="SMART" id="SM00363"/>
    </source>
</evidence>
<evidence type="ECO:0000256" key="5">
    <source>
        <dbReference type="SAM" id="MobiDB-lite"/>
    </source>
</evidence>
<dbReference type="Gene3D" id="3.30.70.1560">
    <property type="entry name" value="Alpha-L RNA-binding motif"/>
    <property type="match status" value="1"/>
</dbReference>
<dbReference type="SUPFAM" id="SSF55120">
    <property type="entry name" value="Pseudouridine synthase"/>
    <property type="match status" value="1"/>
</dbReference>
<dbReference type="Pfam" id="PF01479">
    <property type="entry name" value="S4"/>
    <property type="match status" value="1"/>
</dbReference>
<dbReference type="PANTHER" id="PTHR47683">
    <property type="entry name" value="PSEUDOURIDINE SYNTHASE FAMILY PROTEIN-RELATED"/>
    <property type="match status" value="1"/>
</dbReference>
<feature type="compositionally biased region" description="Basic and acidic residues" evidence="5">
    <location>
        <begin position="283"/>
        <end position="327"/>
    </location>
</feature>
<feature type="compositionally biased region" description="Basic and acidic residues" evidence="5">
    <location>
        <begin position="53"/>
        <end position="70"/>
    </location>
</feature>
<dbReference type="InterPro" id="IPR002942">
    <property type="entry name" value="S4_RNA-bd"/>
</dbReference>
<evidence type="ECO:0000313" key="8">
    <source>
        <dbReference type="Proteomes" id="UP001250698"/>
    </source>
</evidence>
<evidence type="ECO:0000256" key="3">
    <source>
        <dbReference type="PROSITE-ProRule" id="PRU00182"/>
    </source>
</evidence>
<name>A0ABU3TLE1_9BACT</name>
<evidence type="ECO:0000256" key="2">
    <source>
        <dbReference type="ARBA" id="ARBA00023235"/>
    </source>
</evidence>
<accession>A0ABU3TLE1</accession>
<protein>
    <recommendedName>
        <fullName evidence="4">Pseudouridine synthase</fullName>
        <ecNumber evidence="4">5.4.99.-</ecNumber>
    </recommendedName>
</protein>
<dbReference type="PROSITE" id="PS50889">
    <property type="entry name" value="S4"/>
    <property type="match status" value="1"/>
</dbReference>
<proteinExistence type="inferred from homology"/>
<feature type="domain" description="RNA-binding S4" evidence="6">
    <location>
        <begin position="382"/>
        <end position="449"/>
    </location>
</feature>
<dbReference type="CDD" id="cd00165">
    <property type="entry name" value="S4"/>
    <property type="match status" value="1"/>
</dbReference>
<dbReference type="InterPro" id="IPR042092">
    <property type="entry name" value="PsdUridine_s_RsuA/RluB/E/F_cat"/>
</dbReference>